<accession>N9VF14</accession>
<dbReference type="eggNOG" id="ENOG5030NER">
    <property type="taxonomic scope" value="Bacteria"/>
</dbReference>
<dbReference type="STRING" id="1188235.MBVG_0630"/>
<name>N9VF14_9BACT</name>
<gene>
    <name evidence="1" type="ORF">MBVG_0630</name>
</gene>
<dbReference type="EMBL" id="AORH01000008">
    <property type="protein sequence ID" value="ENY70193.1"/>
    <property type="molecule type" value="Genomic_DNA"/>
</dbReference>
<evidence type="ECO:0000313" key="1">
    <source>
        <dbReference type="EMBL" id="ENY70193.1"/>
    </source>
</evidence>
<dbReference type="AlphaFoldDB" id="N9VF14"/>
<comment type="caution">
    <text evidence="1">The sequence shown here is derived from an EMBL/GenBank/DDBJ whole genome shotgun (WGS) entry which is preliminary data.</text>
</comment>
<protein>
    <submittedName>
        <fullName evidence="1">Uncharacterized protein</fullName>
    </submittedName>
</protein>
<dbReference type="Proteomes" id="UP000013220">
    <property type="component" value="Unassembled WGS sequence"/>
</dbReference>
<reference evidence="1 2" key="1">
    <citation type="journal article" date="2013" name="Genome Announc.">
        <title>Draft Genome Sequences of Mycoplasma alkalescens, Mycoplasma arginini, and Mycoplasma bovigenitalium, Three Species with Equivocal Pathogenic Status for Cattle.</title>
        <authorList>
            <person name="Manso-Silvan L."/>
            <person name="Tardy F."/>
            <person name="Baranowski E."/>
            <person name="Barre A."/>
            <person name="Blanchard A."/>
            <person name="Breton M."/>
            <person name="Couture C."/>
            <person name="Citti C."/>
            <person name="Dordet-Frisoni E."/>
            <person name="Dupuy V."/>
            <person name="Gaurivaud P."/>
            <person name="Jacob D."/>
            <person name="Lemaitre C."/>
            <person name="Nikolski M."/>
            <person name="Nouvel L.X."/>
            <person name="Poumarat F."/>
            <person name="Thebault P."/>
            <person name="Theil S."/>
            <person name="Thiaucourt F."/>
            <person name="Sirand-Pugnet P."/>
        </authorList>
    </citation>
    <scope>NUCLEOTIDE SEQUENCE [LARGE SCALE GENOMIC DNA]</scope>
    <source>
        <strain evidence="1 2">51080</strain>
    </source>
</reference>
<proteinExistence type="predicted"/>
<sequence>MLTMEEKMLIRLTRDFLKQMPLSILTAFKIENFTNVVKNEEKYNELKKKAIEVLNNKNKIDEYTKNFISKKIKQNSFLEIVKKGTKAFETNDALQNVINMLTILRGFTLSNIVIDNLFGKLDVHGDDKGLTFKNNNQTLGHVFNNGIENSYNFDKSILFLESMDETEYEHYLKSITITTEYLGTIFDFKPVRKILTLVSDTADTFSQAEIDWTTEGWDLFGEVALIRKKSCHI</sequence>
<organism evidence="1 2">
    <name type="scientific">Mycoplasmopsis bovigenitalium 51080</name>
    <dbReference type="NCBI Taxonomy" id="1188235"/>
    <lineage>
        <taxon>Bacteria</taxon>
        <taxon>Bacillati</taxon>
        <taxon>Mycoplasmatota</taxon>
        <taxon>Mycoplasmoidales</taxon>
        <taxon>Metamycoplasmataceae</taxon>
        <taxon>Mycoplasmopsis</taxon>
    </lineage>
</organism>
<evidence type="ECO:0000313" key="2">
    <source>
        <dbReference type="Proteomes" id="UP000013220"/>
    </source>
</evidence>
<keyword evidence="2" id="KW-1185">Reference proteome</keyword>
<dbReference type="PATRIC" id="fig|1188235.3.peg.67"/>